<dbReference type="PANTHER" id="PTHR44411">
    <property type="entry name" value="THO COMPLEX SUBUNIT 6 HOMOLOG"/>
    <property type="match status" value="1"/>
</dbReference>
<dbReference type="SMART" id="SM00320">
    <property type="entry name" value="WD40"/>
    <property type="match status" value="1"/>
</dbReference>
<dbReference type="GO" id="GO:0000347">
    <property type="term" value="C:THO complex"/>
    <property type="evidence" value="ECO:0007669"/>
    <property type="project" value="TreeGrafter"/>
</dbReference>
<evidence type="ECO:0000313" key="6">
    <source>
        <dbReference type="EMBL" id="KAK2710890.1"/>
    </source>
</evidence>
<keyword evidence="2 4" id="KW-0853">WD repeat</keyword>
<dbReference type="AlphaFoldDB" id="A0AA88HF43"/>
<keyword evidence="3" id="KW-0677">Repeat</keyword>
<proteinExistence type="inferred from homology"/>
<dbReference type="InterPro" id="IPR057978">
    <property type="entry name" value="TPR_DAAF5"/>
</dbReference>
<dbReference type="PANTHER" id="PTHR44411:SF1">
    <property type="entry name" value="THO COMPLEX SUBUNIT 6 HOMOLOG"/>
    <property type="match status" value="1"/>
</dbReference>
<gene>
    <name evidence="6" type="ORF">QYM36_012158</name>
</gene>
<comment type="similarity">
    <text evidence="1">Belongs to the WD repeat THOC6 family.</text>
</comment>
<dbReference type="InterPro" id="IPR042626">
    <property type="entry name" value="THOC6"/>
</dbReference>
<evidence type="ECO:0000256" key="2">
    <source>
        <dbReference type="ARBA" id="ARBA00022574"/>
    </source>
</evidence>
<reference evidence="6" key="1">
    <citation type="submission" date="2023-07" db="EMBL/GenBank/DDBJ databases">
        <title>Chromosome-level genome assembly of Artemia franciscana.</title>
        <authorList>
            <person name="Jo E."/>
        </authorList>
    </citation>
    <scope>NUCLEOTIDE SEQUENCE</scope>
    <source>
        <tissue evidence="6">Whole body</tissue>
    </source>
</reference>
<dbReference type="InterPro" id="IPR036322">
    <property type="entry name" value="WD40_repeat_dom_sf"/>
</dbReference>
<dbReference type="InterPro" id="IPR001680">
    <property type="entry name" value="WD40_rpt"/>
</dbReference>
<dbReference type="EMBL" id="JAVRJZ010000016">
    <property type="protein sequence ID" value="KAK2710890.1"/>
    <property type="molecule type" value="Genomic_DNA"/>
</dbReference>
<dbReference type="InterPro" id="IPR019775">
    <property type="entry name" value="WD40_repeat_CS"/>
</dbReference>
<evidence type="ECO:0000256" key="1">
    <source>
        <dbReference type="ARBA" id="ARBA00009728"/>
    </source>
</evidence>
<evidence type="ECO:0000259" key="5">
    <source>
        <dbReference type="Pfam" id="PF25757"/>
    </source>
</evidence>
<dbReference type="PROSITE" id="PS50082">
    <property type="entry name" value="WD_REPEATS_2"/>
    <property type="match status" value="1"/>
</dbReference>
<name>A0AA88HF43_ARTSF</name>
<keyword evidence="7" id="KW-1185">Reference proteome</keyword>
<organism evidence="6 7">
    <name type="scientific">Artemia franciscana</name>
    <name type="common">Brine shrimp</name>
    <name type="synonym">Artemia sanfranciscana</name>
    <dbReference type="NCBI Taxonomy" id="6661"/>
    <lineage>
        <taxon>Eukaryota</taxon>
        <taxon>Metazoa</taxon>
        <taxon>Ecdysozoa</taxon>
        <taxon>Arthropoda</taxon>
        <taxon>Crustacea</taxon>
        <taxon>Branchiopoda</taxon>
        <taxon>Anostraca</taxon>
        <taxon>Artemiidae</taxon>
        <taxon>Artemia</taxon>
    </lineage>
</organism>
<dbReference type="SUPFAM" id="SSF48371">
    <property type="entry name" value="ARM repeat"/>
    <property type="match status" value="1"/>
</dbReference>
<evidence type="ECO:0000256" key="4">
    <source>
        <dbReference type="PROSITE-ProRule" id="PRU00221"/>
    </source>
</evidence>
<accession>A0AA88HF43</accession>
<dbReference type="Proteomes" id="UP001187531">
    <property type="component" value="Unassembled WGS sequence"/>
</dbReference>
<dbReference type="PROSITE" id="PS50294">
    <property type="entry name" value="WD_REPEATS_REGION"/>
    <property type="match status" value="1"/>
</dbReference>
<comment type="caution">
    <text evidence="6">The sequence shown here is derived from an EMBL/GenBank/DDBJ whole genome shotgun (WGS) entry which is preliminary data.</text>
</comment>
<feature type="domain" description="Dynein axonemal assembly factor 5 TPR repeats" evidence="5">
    <location>
        <begin position="307"/>
        <end position="569"/>
    </location>
</feature>
<dbReference type="Gene3D" id="2.130.10.10">
    <property type="entry name" value="YVTN repeat-like/Quinoprotein amine dehydrogenase"/>
    <property type="match status" value="1"/>
</dbReference>
<evidence type="ECO:0000313" key="7">
    <source>
        <dbReference type="Proteomes" id="UP001187531"/>
    </source>
</evidence>
<protein>
    <recommendedName>
        <fullName evidence="5">Dynein axonemal assembly factor 5 TPR repeats domain-containing protein</fullName>
    </recommendedName>
</protein>
<dbReference type="InterPro" id="IPR011989">
    <property type="entry name" value="ARM-like"/>
</dbReference>
<dbReference type="GO" id="GO:0000346">
    <property type="term" value="C:transcription export complex"/>
    <property type="evidence" value="ECO:0007669"/>
    <property type="project" value="TreeGrafter"/>
</dbReference>
<dbReference type="Pfam" id="PF25757">
    <property type="entry name" value="TPR_DNAAF5"/>
    <property type="match status" value="1"/>
</dbReference>
<dbReference type="Gene3D" id="1.25.10.10">
    <property type="entry name" value="Leucine-rich Repeat Variant"/>
    <property type="match status" value="2"/>
</dbReference>
<dbReference type="GO" id="GO:0006406">
    <property type="term" value="P:mRNA export from nucleus"/>
    <property type="evidence" value="ECO:0007669"/>
    <property type="project" value="TreeGrafter"/>
</dbReference>
<dbReference type="Pfam" id="PF00400">
    <property type="entry name" value="WD40"/>
    <property type="match status" value="1"/>
</dbReference>
<dbReference type="PROSITE" id="PS00678">
    <property type="entry name" value="WD_REPEATS_1"/>
    <property type="match status" value="1"/>
</dbReference>
<evidence type="ECO:0000256" key="3">
    <source>
        <dbReference type="ARBA" id="ARBA00022737"/>
    </source>
</evidence>
<dbReference type="InterPro" id="IPR015943">
    <property type="entry name" value="WD40/YVTN_repeat-like_dom_sf"/>
</dbReference>
<dbReference type="SUPFAM" id="SSF50978">
    <property type="entry name" value="WD40 repeat-like"/>
    <property type="match status" value="1"/>
</dbReference>
<sequence length="1027" mass="115982">MKIMENVLSKEYTRIIWITCLSPSDFVVITENGKLYHLRCSIQSQDYTHSLVRSIENARSSVLVKGCLLVGCKRVLQCIQWSELPHCKKFQSINLDVKNSPRGFVSSLAVDEDGIVHAAIDNGEIQTIDLERGQIISKLSGHTQFIHALSVQPGTLASCSEDGSVRLWDLRTNTCRSTIEPYKDSKLARPKFGKWIGAVALEKDWLVCGGGPVLSMWHQRYNDVIQIFDCEESTTQAIKIAELDIFSGGNDGNVYRHRLSSEKVAKIPTSSSCIFALEYVEKQNKMEELSEVVAVLQDVKSTENKFQRRSKLLKAKETLTPLRKLGKECFLVLLEIATKDPSESCREIALEILLKSLDLITEDDIPTLMKLFTCIRHRIINEESETVVESLLETVNISLLRLKTIVYNKDYKKQLLPCMQDIIDVADWSIHTKSPDLKLMGCCVVDNAAEVFGTHLNLQKEKIVKSLVLQLDHHQGKVRKACCCTFGKLVTIDHNLPLDYEESLVKLVADQNFQVRLESTKLIRDWLISWEELGQYLCVFLPYLLISSLDEYEEIAEISSSTLKEVRVLFTSTDVRRQVLDKTEVFLNDWRGNIRTLGAKCVLGLLSIKCPLVEEEINRILDFATYLAGDPELIQFSKDVISSVVSSGYGRMALDYISDKEYSCSTLLILCTVIEGSASCNKLEELASKSLSLIENIRDRIYSDGSFLELVSLICGCLAILGDAKKGNVTLILCPLSLLRYIFSNVENLTYRGCLRNTIMSWLDSSQSYYSEYLNYLALRGLSETAKVVHLREIAASVKDPQMIDLLLDLEDNLVKLISSKNIEEQQAGLTFLEAVLESCDSIKDENLLKLLSKLAYEKFLHILQWQQEVLSRHIRMLAARCLRQALRFVEKDYKQLSPALLDSIEDDSDLVRQEILLLTRDIGEGLNSSQRYSLISGVVSRLNDKSWEVRGLAAKVTAVLINQSEPVPEIEGKIKIMALFLKDEDVKTRTAVSESLESLRDKYKDVIDKLYPRTSLPGEVGKLAIS</sequence>
<feature type="repeat" description="WD" evidence="4">
    <location>
        <begin position="139"/>
        <end position="178"/>
    </location>
</feature>
<dbReference type="InterPro" id="IPR016024">
    <property type="entry name" value="ARM-type_fold"/>
</dbReference>